<dbReference type="Proteomes" id="UP000316598">
    <property type="component" value="Unassembled WGS sequence"/>
</dbReference>
<dbReference type="PANTHER" id="PTHR43133:SF51">
    <property type="entry name" value="RNA POLYMERASE SIGMA FACTOR"/>
    <property type="match status" value="1"/>
</dbReference>
<keyword evidence="3" id="KW-0731">Sigma factor</keyword>
<evidence type="ECO:0000313" key="8">
    <source>
        <dbReference type="Proteomes" id="UP000316598"/>
    </source>
</evidence>
<comment type="similarity">
    <text evidence="1">Belongs to the sigma-70 factor family. ECF subfamily.</text>
</comment>
<accession>A0A5C5WKT6</accession>
<evidence type="ECO:0000256" key="4">
    <source>
        <dbReference type="ARBA" id="ARBA00023163"/>
    </source>
</evidence>
<dbReference type="GO" id="GO:0006352">
    <property type="term" value="P:DNA-templated transcription initiation"/>
    <property type="evidence" value="ECO:0007669"/>
    <property type="project" value="InterPro"/>
</dbReference>
<sequence length="199" mass="22322">MSLSEVDRQLLQRCLDRGPRAWQDFIDRFLGLVVHVANHTARSRGLMIDQATRDDLVAEVFLALVADDFGVLRRFRRSCSLATYLTVISRRVIVRRLMESARGPGSQSRNGATPPPSVHHNRVSDVSDGVTDSVPDRIADREEVEQLMLRLDPQEASIVRMFHLEGKSYSEISSLLGLSENSIGPVLSRARDKMRNGRG</sequence>
<gene>
    <name evidence="7" type="ORF">Pla22_41250</name>
</gene>
<evidence type="ECO:0000256" key="2">
    <source>
        <dbReference type="ARBA" id="ARBA00023015"/>
    </source>
</evidence>
<comment type="caution">
    <text evidence="7">The sequence shown here is derived from an EMBL/GenBank/DDBJ whole genome shotgun (WGS) entry which is preliminary data.</text>
</comment>
<dbReference type="Pfam" id="PF08281">
    <property type="entry name" value="Sigma70_r4_2"/>
    <property type="match status" value="1"/>
</dbReference>
<keyword evidence="2" id="KW-0805">Transcription regulation</keyword>
<dbReference type="InterPro" id="IPR013324">
    <property type="entry name" value="RNA_pol_sigma_r3/r4-like"/>
</dbReference>
<evidence type="ECO:0000313" key="7">
    <source>
        <dbReference type="EMBL" id="TWT51348.1"/>
    </source>
</evidence>
<dbReference type="InterPro" id="IPR013249">
    <property type="entry name" value="RNA_pol_sigma70_r4_t2"/>
</dbReference>
<feature type="compositionally biased region" description="Low complexity" evidence="5">
    <location>
        <begin position="124"/>
        <end position="133"/>
    </location>
</feature>
<proteinExistence type="inferred from homology"/>
<feature type="domain" description="RNA polymerase sigma factor 70 region 4 type 2" evidence="6">
    <location>
        <begin position="141"/>
        <end position="194"/>
    </location>
</feature>
<evidence type="ECO:0000256" key="1">
    <source>
        <dbReference type="ARBA" id="ARBA00010641"/>
    </source>
</evidence>
<dbReference type="NCBIfam" id="TIGR02937">
    <property type="entry name" value="sigma70-ECF"/>
    <property type="match status" value="1"/>
</dbReference>
<dbReference type="SUPFAM" id="SSF88659">
    <property type="entry name" value="Sigma3 and sigma4 domains of RNA polymerase sigma factors"/>
    <property type="match status" value="1"/>
</dbReference>
<dbReference type="PANTHER" id="PTHR43133">
    <property type="entry name" value="RNA POLYMERASE ECF-TYPE SIGMA FACTO"/>
    <property type="match status" value="1"/>
</dbReference>
<organism evidence="7 8">
    <name type="scientific">Rubripirellula amarantea</name>
    <dbReference type="NCBI Taxonomy" id="2527999"/>
    <lineage>
        <taxon>Bacteria</taxon>
        <taxon>Pseudomonadati</taxon>
        <taxon>Planctomycetota</taxon>
        <taxon>Planctomycetia</taxon>
        <taxon>Pirellulales</taxon>
        <taxon>Pirellulaceae</taxon>
        <taxon>Rubripirellula</taxon>
    </lineage>
</organism>
<dbReference type="InterPro" id="IPR013325">
    <property type="entry name" value="RNA_pol_sigma_r2"/>
</dbReference>
<keyword evidence="8" id="KW-1185">Reference proteome</keyword>
<dbReference type="SUPFAM" id="SSF88946">
    <property type="entry name" value="Sigma2 domain of RNA polymerase sigma factors"/>
    <property type="match status" value="1"/>
</dbReference>
<dbReference type="GO" id="GO:0016987">
    <property type="term" value="F:sigma factor activity"/>
    <property type="evidence" value="ECO:0007669"/>
    <property type="project" value="UniProtKB-KW"/>
</dbReference>
<dbReference type="Gene3D" id="1.10.1740.10">
    <property type="match status" value="1"/>
</dbReference>
<dbReference type="AlphaFoldDB" id="A0A5C5WKT6"/>
<dbReference type="OrthoDB" id="260857at2"/>
<evidence type="ECO:0000256" key="5">
    <source>
        <dbReference type="SAM" id="MobiDB-lite"/>
    </source>
</evidence>
<dbReference type="InterPro" id="IPR036388">
    <property type="entry name" value="WH-like_DNA-bd_sf"/>
</dbReference>
<dbReference type="EMBL" id="SJPI01000002">
    <property type="protein sequence ID" value="TWT51348.1"/>
    <property type="molecule type" value="Genomic_DNA"/>
</dbReference>
<feature type="region of interest" description="Disordered" evidence="5">
    <location>
        <begin position="100"/>
        <end position="137"/>
    </location>
</feature>
<dbReference type="GO" id="GO:0003677">
    <property type="term" value="F:DNA binding"/>
    <property type="evidence" value="ECO:0007669"/>
    <property type="project" value="InterPro"/>
</dbReference>
<name>A0A5C5WKT6_9BACT</name>
<dbReference type="Gene3D" id="1.10.10.10">
    <property type="entry name" value="Winged helix-like DNA-binding domain superfamily/Winged helix DNA-binding domain"/>
    <property type="match status" value="1"/>
</dbReference>
<reference evidence="7 8" key="1">
    <citation type="submission" date="2019-02" db="EMBL/GenBank/DDBJ databases">
        <title>Deep-cultivation of Planctomycetes and their phenomic and genomic characterization uncovers novel biology.</title>
        <authorList>
            <person name="Wiegand S."/>
            <person name="Jogler M."/>
            <person name="Boedeker C."/>
            <person name="Pinto D."/>
            <person name="Vollmers J."/>
            <person name="Rivas-Marin E."/>
            <person name="Kohn T."/>
            <person name="Peeters S.H."/>
            <person name="Heuer A."/>
            <person name="Rast P."/>
            <person name="Oberbeckmann S."/>
            <person name="Bunk B."/>
            <person name="Jeske O."/>
            <person name="Meyerdierks A."/>
            <person name="Storesund J.E."/>
            <person name="Kallscheuer N."/>
            <person name="Luecker S."/>
            <person name="Lage O.M."/>
            <person name="Pohl T."/>
            <person name="Merkel B.J."/>
            <person name="Hornburger P."/>
            <person name="Mueller R.-W."/>
            <person name="Bruemmer F."/>
            <person name="Labrenz M."/>
            <person name="Spormann A.M."/>
            <person name="Op Den Camp H."/>
            <person name="Overmann J."/>
            <person name="Amann R."/>
            <person name="Jetten M.S.M."/>
            <person name="Mascher T."/>
            <person name="Medema M.H."/>
            <person name="Devos D.P."/>
            <person name="Kaster A.-K."/>
            <person name="Ovreas L."/>
            <person name="Rohde M."/>
            <person name="Galperin M.Y."/>
            <person name="Jogler C."/>
        </authorList>
    </citation>
    <scope>NUCLEOTIDE SEQUENCE [LARGE SCALE GENOMIC DNA]</scope>
    <source>
        <strain evidence="7 8">Pla22</strain>
    </source>
</reference>
<dbReference type="InterPro" id="IPR014284">
    <property type="entry name" value="RNA_pol_sigma-70_dom"/>
</dbReference>
<dbReference type="CDD" id="cd06171">
    <property type="entry name" value="Sigma70_r4"/>
    <property type="match status" value="1"/>
</dbReference>
<protein>
    <submittedName>
        <fullName evidence="7">RNA polymerase sigma factor SigX</fullName>
    </submittedName>
</protein>
<dbReference type="RefSeq" id="WP_146516416.1">
    <property type="nucleotide sequence ID" value="NZ_SJPI01000002.1"/>
</dbReference>
<dbReference type="InterPro" id="IPR039425">
    <property type="entry name" value="RNA_pol_sigma-70-like"/>
</dbReference>
<evidence type="ECO:0000259" key="6">
    <source>
        <dbReference type="Pfam" id="PF08281"/>
    </source>
</evidence>
<evidence type="ECO:0000256" key="3">
    <source>
        <dbReference type="ARBA" id="ARBA00023082"/>
    </source>
</evidence>
<keyword evidence="4" id="KW-0804">Transcription</keyword>